<evidence type="ECO:0008006" key="3">
    <source>
        <dbReference type="Google" id="ProtNLM"/>
    </source>
</evidence>
<name>A0A947GFG1_9CYAN</name>
<comment type="caution">
    <text evidence="1">The sequence shown here is derived from an EMBL/GenBank/DDBJ whole genome shotgun (WGS) entry which is preliminary data.</text>
</comment>
<dbReference type="AlphaFoldDB" id="A0A947GFG1"/>
<dbReference type="RefSeq" id="WP_215607392.1">
    <property type="nucleotide sequence ID" value="NZ_JADOES010000003.1"/>
</dbReference>
<keyword evidence="2" id="KW-1185">Reference proteome</keyword>
<sequence length="201" mass="22677">MVFTFKRQGMMGPWKKWLLVAVSACLLLGACDRFGERTKDVINAISVQNLNNGQTRLTNENSDVELTLPNGWVDVQNLRPDADLYVAHEDRTMYVMVLSDPKRSEVGTFSLANNSDQYLSFLDRGLTQEQAEVPTTMTSLNGLNALQYEVRGRVDNLPIVYLHTTVEGNENYYQVVGWTTVEKYGAAKEELQTVIQSFRGT</sequence>
<evidence type="ECO:0000313" key="1">
    <source>
        <dbReference type="EMBL" id="MBT9314335.1"/>
    </source>
</evidence>
<protein>
    <recommendedName>
        <fullName evidence="3">Lipoprotein</fullName>
    </recommendedName>
</protein>
<dbReference type="Gene3D" id="3.40.1000.10">
    <property type="entry name" value="Mog1/PsbP, alpha/beta/alpha sandwich"/>
    <property type="match status" value="1"/>
</dbReference>
<dbReference type="EMBL" id="JADOES010000003">
    <property type="protein sequence ID" value="MBT9314335.1"/>
    <property type="molecule type" value="Genomic_DNA"/>
</dbReference>
<reference evidence="1" key="1">
    <citation type="submission" date="2020-11" db="EMBL/GenBank/DDBJ databases">
        <authorList>
            <person name="Konstantinou D."/>
            <person name="Gkelis S."/>
            <person name="Popin R."/>
            <person name="Fewer D."/>
            <person name="Sivonen K."/>
        </authorList>
    </citation>
    <scope>NUCLEOTIDE SEQUENCE</scope>
    <source>
        <strain evidence="1">TAU-MAC 1115</strain>
    </source>
</reference>
<dbReference type="PROSITE" id="PS51257">
    <property type="entry name" value="PROKAR_LIPOPROTEIN"/>
    <property type="match status" value="1"/>
</dbReference>
<accession>A0A947GFG1</accession>
<reference evidence="1" key="2">
    <citation type="journal article" date="2021" name="Mar. Drugs">
        <title>Genome Reduction and Secondary Metabolism of the Marine Sponge-Associated Cyanobacterium Leptothoe.</title>
        <authorList>
            <person name="Konstantinou D."/>
            <person name="Popin R.V."/>
            <person name="Fewer D.P."/>
            <person name="Sivonen K."/>
            <person name="Gkelis S."/>
        </authorList>
    </citation>
    <scope>NUCLEOTIDE SEQUENCE</scope>
    <source>
        <strain evidence="1">TAU-MAC 1115</strain>
    </source>
</reference>
<proteinExistence type="predicted"/>
<gene>
    <name evidence="1" type="ORF">IXB50_02740</name>
</gene>
<dbReference type="Proteomes" id="UP000717364">
    <property type="component" value="Unassembled WGS sequence"/>
</dbReference>
<organism evidence="1 2">
    <name type="scientific">Leptothoe spongobia TAU-MAC 1115</name>
    <dbReference type="NCBI Taxonomy" id="1967444"/>
    <lineage>
        <taxon>Bacteria</taxon>
        <taxon>Bacillati</taxon>
        <taxon>Cyanobacteriota</taxon>
        <taxon>Cyanophyceae</taxon>
        <taxon>Nodosilineales</taxon>
        <taxon>Cymatolegaceae</taxon>
        <taxon>Leptothoe</taxon>
        <taxon>Leptothoe spongobia</taxon>
    </lineage>
</organism>
<evidence type="ECO:0000313" key="2">
    <source>
        <dbReference type="Proteomes" id="UP000717364"/>
    </source>
</evidence>